<feature type="compositionally biased region" description="Basic and acidic residues" evidence="5">
    <location>
        <begin position="31"/>
        <end position="41"/>
    </location>
</feature>
<keyword evidence="2" id="KW-0507">mRNA processing</keyword>
<proteinExistence type="predicted"/>
<organism evidence="8 10">
    <name type="scientific">Metschnikowia bicuspidata</name>
    <dbReference type="NCBI Taxonomy" id="27322"/>
    <lineage>
        <taxon>Eukaryota</taxon>
        <taxon>Fungi</taxon>
        <taxon>Dikarya</taxon>
        <taxon>Ascomycota</taxon>
        <taxon>Saccharomycotina</taxon>
        <taxon>Pichiomycetes</taxon>
        <taxon>Metschnikowiaceae</taxon>
        <taxon>Metschnikowia</taxon>
    </lineage>
</organism>
<evidence type="ECO:0000256" key="2">
    <source>
        <dbReference type="ARBA" id="ARBA00022664"/>
    </source>
</evidence>
<keyword evidence="3" id="KW-0508">mRNA splicing</keyword>
<comment type="subcellular location">
    <subcellularLocation>
        <location evidence="1">Nucleus</location>
    </subcellularLocation>
</comment>
<evidence type="ECO:0000313" key="8">
    <source>
        <dbReference type="EMBL" id="RKP28474.1"/>
    </source>
</evidence>
<reference evidence="8" key="2">
    <citation type="submission" date="2018-08" db="EMBL/GenBank/DDBJ databases">
        <title>Leveraging single-cell genomics to expand the Fungal Tree of Life.</title>
        <authorList>
            <consortium name="DOE Joint Genome Institute"/>
            <person name="Ahrendt S.R."/>
            <person name="Quandt C.A."/>
            <person name="Ciobanu D."/>
            <person name="Clum A."/>
            <person name="Salamov A."/>
            <person name="Andreopoulos B."/>
            <person name="Cheng J.-F."/>
            <person name="Woyke T."/>
            <person name="Pelin A."/>
            <person name="Henrissat B."/>
            <person name="Reynolds N."/>
            <person name="Benny G.L."/>
            <person name="Smith M.E."/>
            <person name="James T.Y."/>
            <person name="Grigoriev I.V."/>
        </authorList>
    </citation>
    <scope>NUCLEOTIDE SEQUENCE</scope>
    <source>
        <strain evidence="8">Baker2002</strain>
    </source>
</reference>
<dbReference type="PANTHER" id="PTHR14212:SF0">
    <property type="entry name" value="U4_U6 SMALL NUCLEAR RIBONUCLEOPROTEIN PRP3"/>
    <property type="match status" value="1"/>
</dbReference>
<dbReference type="EMBL" id="ML004537">
    <property type="protein sequence ID" value="RKP28916.1"/>
    <property type="molecule type" value="Genomic_DNA"/>
</dbReference>
<keyword evidence="10" id="KW-1185">Reference proteome</keyword>
<dbReference type="Pfam" id="PF06544">
    <property type="entry name" value="Prp3_C"/>
    <property type="match status" value="1"/>
</dbReference>
<feature type="domain" description="Pre-mRNA-splicing factor 3" evidence="7">
    <location>
        <begin position="76"/>
        <end position="285"/>
    </location>
</feature>
<dbReference type="OrthoDB" id="10264544at2759"/>
<dbReference type="InterPro" id="IPR010541">
    <property type="entry name" value="Prp3_C"/>
</dbReference>
<evidence type="ECO:0000259" key="7">
    <source>
        <dbReference type="Pfam" id="PF08572"/>
    </source>
</evidence>
<dbReference type="PANTHER" id="PTHR14212">
    <property type="entry name" value="U4/U6-ASSOCIATED RNA SPLICING FACTOR-RELATED"/>
    <property type="match status" value="1"/>
</dbReference>
<evidence type="ECO:0000256" key="5">
    <source>
        <dbReference type="SAM" id="MobiDB-lite"/>
    </source>
</evidence>
<keyword evidence="4" id="KW-0539">Nucleus</keyword>
<evidence type="ECO:0000256" key="1">
    <source>
        <dbReference type="ARBA" id="ARBA00004123"/>
    </source>
</evidence>
<dbReference type="InterPro" id="IPR013881">
    <property type="entry name" value="Pre-mRNA_splic_Prp3_dom"/>
</dbReference>
<dbReference type="Pfam" id="PF08572">
    <property type="entry name" value="PRP3"/>
    <property type="match status" value="1"/>
</dbReference>
<feature type="domain" description="Small nuclear ribonucleoprotein Prp3 C-terminal" evidence="6">
    <location>
        <begin position="310"/>
        <end position="426"/>
    </location>
</feature>
<evidence type="ECO:0000313" key="9">
    <source>
        <dbReference type="EMBL" id="RKP28916.1"/>
    </source>
</evidence>
<dbReference type="EMBL" id="ML004898">
    <property type="protein sequence ID" value="RKP28474.1"/>
    <property type="molecule type" value="Genomic_DNA"/>
</dbReference>
<dbReference type="CDD" id="cd24162">
    <property type="entry name" value="Prp3_C"/>
    <property type="match status" value="1"/>
</dbReference>
<dbReference type="InterPro" id="IPR027104">
    <property type="entry name" value="Prp3"/>
</dbReference>
<name>A0A4P9Z721_9ASCO</name>
<reference evidence="10" key="1">
    <citation type="journal article" date="2018" name="Nat. Microbiol.">
        <title>Leveraging single-cell genomics to expand the fungal tree of life.</title>
        <authorList>
            <person name="Ahrendt S.R."/>
            <person name="Quandt C.A."/>
            <person name="Ciobanu D."/>
            <person name="Clum A."/>
            <person name="Salamov A."/>
            <person name="Andreopoulos B."/>
            <person name="Cheng J.F."/>
            <person name="Woyke T."/>
            <person name="Pelin A."/>
            <person name="Henrissat B."/>
            <person name="Reynolds N.K."/>
            <person name="Benny G.L."/>
            <person name="Smith M.E."/>
            <person name="James T.Y."/>
            <person name="Grigoriev I.V."/>
        </authorList>
    </citation>
    <scope>NUCLEOTIDE SEQUENCE [LARGE SCALE GENOMIC DNA]</scope>
    <source>
        <strain evidence="10">Baker2002</strain>
    </source>
</reference>
<evidence type="ECO:0000259" key="6">
    <source>
        <dbReference type="Pfam" id="PF06544"/>
    </source>
</evidence>
<dbReference type="GO" id="GO:0000398">
    <property type="term" value="P:mRNA splicing, via spliceosome"/>
    <property type="evidence" value="ECO:0007669"/>
    <property type="project" value="InterPro"/>
</dbReference>
<dbReference type="GO" id="GO:0046540">
    <property type="term" value="C:U4/U6 x U5 tri-snRNP complex"/>
    <property type="evidence" value="ECO:0007669"/>
    <property type="project" value="InterPro"/>
</dbReference>
<evidence type="ECO:0000256" key="3">
    <source>
        <dbReference type="ARBA" id="ARBA00023187"/>
    </source>
</evidence>
<evidence type="ECO:0000256" key="4">
    <source>
        <dbReference type="ARBA" id="ARBA00023242"/>
    </source>
</evidence>
<dbReference type="Proteomes" id="UP000268321">
    <property type="component" value="Unassembled WGS sequence"/>
</dbReference>
<dbReference type="AlphaFoldDB" id="A0A4P9Z721"/>
<protein>
    <submittedName>
        <fullName evidence="8">Pre-mRNA-splicing factor 3</fullName>
    </submittedName>
</protein>
<feature type="region of interest" description="Disordered" evidence="5">
    <location>
        <begin position="1"/>
        <end position="41"/>
    </location>
</feature>
<gene>
    <name evidence="8" type="ORF">METBISCDRAFT_20595</name>
    <name evidence="9" type="ORF">METBISCDRAFT_28670</name>
</gene>
<evidence type="ECO:0000313" key="10">
    <source>
        <dbReference type="Proteomes" id="UP000268321"/>
    </source>
</evidence>
<sequence>MKPRSSKRAAERPSDAGSKLHKTARGAPADTKPEPTSKGGLDVEVHPLLRELAAVPTVVKKGPSLHNGRNIHELFNPYIEQTNRTSAAASRRRPLQLNAPGKFIAEANEQRATEAEERRKMQVEKEMHEKGIFPEVNTQETLFRPSFPPLVEWWDMPYLRTRLYRAFFEEKKEYYLDDEQALVSIYVQHPAPVDAADEPVETKVYLTKEERRRKRRNERQIRHKEKQDRIKLGLDLPPAPKVKLANLMNVLTDEAIKDPTAVERRVRREIQDRYDKHMAENEVRKPSKEQKMQQREAARERDLQKGLVTAVYKIKSLEDGQQFFKVDMNVKQLGLLGIALINPRFCLVIVEGGAKSVRFLKKLMTRRIQWDKRADGQPWDNSCVQLWEGELKEPSFRKWSPMYTNDDEEAYQVLKKFGHENYWRQAFNESPNASEA</sequence>
<accession>A0A4P9Z721</accession>